<evidence type="ECO:0000313" key="10">
    <source>
        <dbReference type="Proteomes" id="UP000801492"/>
    </source>
</evidence>
<dbReference type="PANTHER" id="PTHR12302:SF2">
    <property type="entry name" value="STAPHYLOCOCCAL NUCLEASE DOMAIN-CONTAINING PROTEIN 1"/>
    <property type="match status" value="1"/>
</dbReference>
<gene>
    <name evidence="9" type="ORF">ILUMI_00952</name>
</gene>
<evidence type="ECO:0000256" key="2">
    <source>
        <dbReference type="ARBA" id="ARBA00017230"/>
    </source>
</evidence>
<organism evidence="9 10">
    <name type="scientific">Ignelater luminosus</name>
    <name type="common">Cucubano</name>
    <name type="synonym">Pyrophorus luminosus</name>
    <dbReference type="NCBI Taxonomy" id="2038154"/>
    <lineage>
        <taxon>Eukaryota</taxon>
        <taxon>Metazoa</taxon>
        <taxon>Ecdysozoa</taxon>
        <taxon>Arthropoda</taxon>
        <taxon>Hexapoda</taxon>
        <taxon>Insecta</taxon>
        <taxon>Pterygota</taxon>
        <taxon>Neoptera</taxon>
        <taxon>Endopterygota</taxon>
        <taxon>Coleoptera</taxon>
        <taxon>Polyphaga</taxon>
        <taxon>Elateriformia</taxon>
        <taxon>Elateroidea</taxon>
        <taxon>Elateridae</taxon>
        <taxon>Agrypninae</taxon>
        <taxon>Pyrophorini</taxon>
        <taxon>Ignelater</taxon>
    </lineage>
</organism>
<evidence type="ECO:0000313" key="9">
    <source>
        <dbReference type="EMBL" id="KAF2905228.1"/>
    </source>
</evidence>
<dbReference type="PROSITE" id="PS50304">
    <property type="entry name" value="TUDOR"/>
    <property type="match status" value="1"/>
</dbReference>
<keyword evidence="10" id="KW-1185">Reference proteome</keyword>
<sequence length="908" mass="102034">MESLHGPTTMTTQHNQPKRGIVKQILSGDTIIIRAAVGAPPPEKTLSFSSIIAPKLARRGADGGQETKDEAWAWEAREFLRKKLVGEEVWFTAEKPPNATREYGVVYLGKDPASAENITESLVSEGLVTVRREGIKAAPEISHLIELEDAARAAGKGKWGSNASEHVRDIKWSIENMRTFVDKQAGKPMKAIIEHVRDGSTVRAFLLPDFYHITLMISGIRCPGFKLDDKGKPDPTVKVPYAEEARYFVEIRLLQRDVEIILESVNNNNFVGTILHPKGNIAEALLKEGFARCVDWSMAFMKSGADKLRAAERKAKEGRLRLWKDWQSTTPQITGKEKEFGGTVVEIINGDALSLRLPNNQLKKVFLSSIRPPKESGRGTDEDGKLPPRPKGFRPLYDVPWMFEAREFLRKKLVGKKVHVVVDYIQEARDNFPEKICATVTIGGVNVAEALVSKGLATVIRYRPDDDQRSSHYDDLMSAETKASKSQKGIHAKKDIPTHRVIEIDAVKAKQYFPSFQRAQRIDAIVEFVASGSRLRLFIPKEHCLCTFLLGGIACPRGARPATNTAPASEAEPYGEEALAFTKERCLQHEVSIQVESLDKAGNFIGWLWIDNVNLSVALVEEGFAAVHPTADRSEYYRQLKAGEDNAKQQKLRRWKEYVEEKEEEQRIEEEQANPDRKLNYEEVVITEVTADGTFFVQSFQQGPKAEALNMKFRQEFQANPPLPGAYTPKRGDICAAKYSVDDEWYRAKVEKIQGSNATVLYIDYGNRETLNITRLASLPAACATERPFASEYSLACINFPKDPEFKALAIKYFREDTSVNKLLLNVEYRPQGAPPAATLLTEGQEEDVIKNLISDGLLLVDNRRERRLQKLISEYKSAEEAARKKHANIWEYGDITDDDAKEFGLAR</sequence>
<dbReference type="InterPro" id="IPR035437">
    <property type="entry name" value="SNase_OB-fold_sf"/>
</dbReference>
<dbReference type="EMBL" id="VTPC01000584">
    <property type="protein sequence ID" value="KAF2905228.1"/>
    <property type="molecule type" value="Genomic_DNA"/>
</dbReference>
<dbReference type="GO" id="GO:0006402">
    <property type="term" value="P:mRNA catabolic process"/>
    <property type="evidence" value="ECO:0007669"/>
    <property type="project" value="UniProtKB-UniRule"/>
</dbReference>
<dbReference type="InterPro" id="IPR047386">
    <property type="entry name" value="Tudor_TDRD11"/>
</dbReference>
<dbReference type="AlphaFoldDB" id="A0A8K0DFI5"/>
<evidence type="ECO:0000256" key="3">
    <source>
        <dbReference type="ARBA" id="ARBA00022490"/>
    </source>
</evidence>
<dbReference type="Proteomes" id="UP000801492">
    <property type="component" value="Unassembled WGS sequence"/>
</dbReference>
<dbReference type="Gene3D" id="2.30.30.140">
    <property type="match status" value="1"/>
</dbReference>
<dbReference type="FunFam" id="2.40.50.90:FF:000001">
    <property type="entry name" value="Staphylococcal nuclease domain-containing protein"/>
    <property type="match status" value="1"/>
</dbReference>
<dbReference type="GO" id="GO:0031047">
    <property type="term" value="P:regulatory ncRNA-mediated gene silencing"/>
    <property type="evidence" value="ECO:0007669"/>
    <property type="project" value="UniProtKB-UniRule"/>
</dbReference>
<dbReference type="CDD" id="cd00175">
    <property type="entry name" value="SNc"/>
    <property type="match status" value="3"/>
</dbReference>
<dbReference type="SMART" id="SM00333">
    <property type="entry name" value="TUDOR"/>
    <property type="match status" value="1"/>
</dbReference>
<dbReference type="GO" id="GO:0005634">
    <property type="term" value="C:nucleus"/>
    <property type="evidence" value="ECO:0007669"/>
    <property type="project" value="TreeGrafter"/>
</dbReference>
<dbReference type="Pfam" id="PF00565">
    <property type="entry name" value="SNase"/>
    <property type="match status" value="4"/>
</dbReference>
<dbReference type="CDD" id="cd20433">
    <property type="entry name" value="Tudor_TDRD11"/>
    <property type="match status" value="1"/>
</dbReference>
<feature type="domain" description="TNase-like" evidence="8">
    <location>
        <begin position="187"/>
        <end position="325"/>
    </location>
</feature>
<comment type="subcellular location">
    <subcellularLocation>
        <location evidence="1 5">Cytoplasm</location>
    </subcellularLocation>
</comment>
<dbReference type="Pfam" id="PF00567">
    <property type="entry name" value="TUDOR"/>
    <property type="match status" value="1"/>
</dbReference>
<evidence type="ECO:0000256" key="1">
    <source>
        <dbReference type="ARBA" id="ARBA00004496"/>
    </source>
</evidence>
<dbReference type="InterPro" id="IPR016071">
    <property type="entry name" value="Staphylococal_nuclease_OB-fold"/>
</dbReference>
<dbReference type="InterPro" id="IPR016685">
    <property type="entry name" value="Silence_cplx_Nase-comp_TudorSN"/>
</dbReference>
<keyword evidence="4" id="KW-0677">Repeat</keyword>
<dbReference type="FunFam" id="2.30.30.140:FF:000018">
    <property type="entry name" value="Serine/threonine-protein kinase 31"/>
    <property type="match status" value="1"/>
</dbReference>
<reference evidence="9" key="1">
    <citation type="submission" date="2019-08" db="EMBL/GenBank/DDBJ databases">
        <title>The genome of the North American firefly Photinus pyralis.</title>
        <authorList>
            <consortium name="Photinus pyralis genome working group"/>
            <person name="Fallon T.R."/>
            <person name="Sander Lower S.E."/>
            <person name="Weng J.-K."/>
        </authorList>
    </citation>
    <scope>NUCLEOTIDE SEQUENCE</scope>
    <source>
        <strain evidence="9">TRF0915ILg1</strain>
        <tissue evidence="9">Whole body</tissue>
    </source>
</reference>
<dbReference type="SUPFAM" id="SSF50199">
    <property type="entry name" value="Staphylococcal nuclease"/>
    <property type="match status" value="5"/>
</dbReference>
<evidence type="ECO:0000259" key="7">
    <source>
        <dbReference type="PROSITE" id="PS50304"/>
    </source>
</evidence>
<dbReference type="SUPFAM" id="SSF63748">
    <property type="entry name" value="Tudor/PWWP/MBT"/>
    <property type="match status" value="1"/>
</dbReference>
<dbReference type="GO" id="GO:0003723">
    <property type="term" value="F:RNA binding"/>
    <property type="evidence" value="ECO:0007669"/>
    <property type="project" value="UniProtKB-UniRule"/>
</dbReference>
<dbReference type="FunFam" id="2.40.50.90:FF:000002">
    <property type="entry name" value="Staphylococcal nuclease domain-containing protein"/>
    <property type="match status" value="1"/>
</dbReference>
<dbReference type="Gene3D" id="2.40.50.90">
    <property type="match status" value="5"/>
</dbReference>
<dbReference type="FunFam" id="2.40.50.90:FF:000018">
    <property type="entry name" value="Ribonuclease"/>
    <property type="match status" value="1"/>
</dbReference>
<dbReference type="PROSITE" id="PS50830">
    <property type="entry name" value="TNASE_3"/>
    <property type="match status" value="4"/>
</dbReference>
<dbReference type="FunFam" id="2.40.50.90:FF:000003">
    <property type="entry name" value="Staphylococcal nuclease domain-containing protein"/>
    <property type="match status" value="1"/>
</dbReference>
<feature type="domain" description="Tudor" evidence="7">
    <location>
        <begin position="728"/>
        <end position="786"/>
    </location>
</feature>
<keyword evidence="3 5" id="KW-0963">Cytoplasm</keyword>
<dbReference type="OrthoDB" id="10023235at2759"/>
<evidence type="ECO:0000259" key="8">
    <source>
        <dbReference type="PROSITE" id="PS50830"/>
    </source>
</evidence>
<accession>A0A8K0DFI5</accession>
<feature type="compositionally biased region" description="Basic and acidic residues" evidence="6">
    <location>
        <begin position="372"/>
        <end position="386"/>
    </location>
</feature>
<proteinExistence type="predicted"/>
<dbReference type="SMART" id="SM00318">
    <property type="entry name" value="SNc"/>
    <property type="match status" value="4"/>
</dbReference>
<feature type="domain" description="TNase-like" evidence="8">
    <location>
        <begin position="338"/>
        <end position="493"/>
    </location>
</feature>
<dbReference type="InterPro" id="IPR002999">
    <property type="entry name" value="Tudor"/>
</dbReference>
<dbReference type="GO" id="GO:0005829">
    <property type="term" value="C:cytosol"/>
    <property type="evidence" value="ECO:0007669"/>
    <property type="project" value="UniProtKB-UniRule"/>
</dbReference>
<comment type="caution">
    <text evidence="9">The sequence shown here is derived from an EMBL/GenBank/DDBJ whole genome shotgun (WGS) entry which is preliminary data.</text>
</comment>
<feature type="region of interest" description="Disordered" evidence="6">
    <location>
        <begin position="371"/>
        <end position="391"/>
    </location>
</feature>
<dbReference type="GO" id="GO:0004518">
    <property type="term" value="F:nuclease activity"/>
    <property type="evidence" value="ECO:0007669"/>
    <property type="project" value="TreeGrafter"/>
</dbReference>
<dbReference type="PIRSF" id="PIRSF017179">
    <property type="entry name" value="RISC-Tudor-SN"/>
    <property type="match status" value="1"/>
</dbReference>
<dbReference type="PANTHER" id="PTHR12302">
    <property type="entry name" value="EBNA2 BINDING PROTEIN P100"/>
    <property type="match status" value="1"/>
</dbReference>
<dbReference type="GO" id="GO:0031332">
    <property type="term" value="C:RNAi effector complex"/>
    <property type="evidence" value="ECO:0007669"/>
    <property type="project" value="InterPro"/>
</dbReference>
<feature type="domain" description="TNase-like" evidence="8">
    <location>
        <begin position="16"/>
        <end position="161"/>
    </location>
</feature>
<evidence type="ECO:0000256" key="4">
    <source>
        <dbReference type="ARBA" id="ARBA00022737"/>
    </source>
</evidence>
<evidence type="ECO:0000256" key="5">
    <source>
        <dbReference type="PIRNR" id="PIRNR017179"/>
    </source>
</evidence>
<evidence type="ECO:0000256" key="6">
    <source>
        <dbReference type="SAM" id="MobiDB-lite"/>
    </source>
</evidence>
<protein>
    <recommendedName>
        <fullName evidence="2">Staphylococcal nuclease domain-containing protein 1</fullName>
    </recommendedName>
</protein>
<feature type="domain" description="TNase-like" evidence="8">
    <location>
        <begin position="520"/>
        <end position="657"/>
    </location>
</feature>
<name>A0A8K0DFI5_IGNLU</name>